<dbReference type="AlphaFoldDB" id="A0AAE3GY20"/>
<keyword evidence="5" id="KW-1185">Reference proteome</keyword>
<name>A0AAE3GY20_9BACT</name>
<dbReference type="Pfam" id="PF07687">
    <property type="entry name" value="M20_dimer"/>
    <property type="match status" value="1"/>
</dbReference>
<comment type="cofactor">
    <cofactor evidence="2">
        <name>Mn(2+)</name>
        <dbReference type="ChEBI" id="CHEBI:29035"/>
    </cofactor>
    <text evidence="2">The Mn(2+) ion enhances activity.</text>
</comment>
<dbReference type="PANTHER" id="PTHR11014:SF63">
    <property type="entry name" value="METALLOPEPTIDASE, PUTATIVE (AFU_ORTHOLOGUE AFUA_6G09600)-RELATED"/>
    <property type="match status" value="1"/>
</dbReference>
<dbReference type="Pfam" id="PF01546">
    <property type="entry name" value="Peptidase_M20"/>
    <property type="match status" value="1"/>
</dbReference>
<evidence type="ECO:0000313" key="4">
    <source>
        <dbReference type="EMBL" id="MCP9761323.1"/>
    </source>
</evidence>
<gene>
    <name evidence="4" type="ORF">EGI31_00035</name>
</gene>
<feature type="binding site" evidence="2">
    <location>
        <position position="169"/>
    </location>
    <ligand>
        <name>Mn(2+)</name>
        <dbReference type="ChEBI" id="CHEBI:29035"/>
        <label>2</label>
    </ligand>
</feature>
<feature type="domain" description="Peptidase M20 dimerisation" evidence="3">
    <location>
        <begin position="195"/>
        <end position="284"/>
    </location>
</feature>
<dbReference type="GO" id="GO:0019877">
    <property type="term" value="P:diaminopimelate biosynthetic process"/>
    <property type="evidence" value="ECO:0007669"/>
    <property type="project" value="UniProtKB-ARBA"/>
</dbReference>
<feature type="binding site" evidence="2">
    <location>
        <position position="142"/>
    </location>
    <ligand>
        <name>Mn(2+)</name>
        <dbReference type="ChEBI" id="CHEBI:29035"/>
        <label>2</label>
    </ligand>
</feature>
<organism evidence="4 5">
    <name type="scientific">Lacihabitans soyangensis</name>
    <dbReference type="NCBI Taxonomy" id="869394"/>
    <lineage>
        <taxon>Bacteria</taxon>
        <taxon>Pseudomonadati</taxon>
        <taxon>Bacteroidota</taxon>
        <taxon>Cytophagia</taxon>
        <taxon>Cytophagales</taxon>
        <taxon>Leadbetterellaceae</taxon>
        <taxon>Lacihabitans</taxon>
    </lineage>
</organism>
<accession>A0AAE3GY20</accession>
<dbReference type="RefSeq" id="WP_255035057.1">
    <property type="nucleotide sequence ID" value="NZ_RJUF01000001.1"/>
</dbReference>
<keyword evidence="2" id="KW-0464">Manganese</keyword>
<dbReference type="SUPFAM" id="SSF55031">
    <property type="entry name" value="Bacterial exopeptidase dimerisation domain"/>
    <property type="match status" value="1"/>
</dbReference>
<dbReference type="FunFam" id="3.30.70.360:FF:000001">
    <property type="entry name" value="N-acetyldiaminopimelate deacetylase"/>
    <property type="match status" value="1"/>
</dbReference>
<evidence type="ECO:0000256" key="1">
    <source>
        <dbReference type="ARBA" id="ARBA00022801"/>
    </source>
</evidence>
<dbReference type="PIRSF" id="PIRSF005962">
    <property type="entry name" value="Pept_M20D_amidohydro"/>
    <property type="match status" value="1"/>
</dbReference>
<evidence type="ECO:0000256" key="2">
    <source>
        <dbReference type="PIRSR" id="PIRSR005962-1"/>
    </source>
</evidence>
<keyword evidence="1" id="KW-0378">Hydrolase</keyword>
<dbReference type="GO" id="GO:0050118">
    <property type="term" value="F:N-acetyldiaminopimelate deacetylase activity"/>
    <property type="evidence" value="ECO:0007669"/>
    <property type="project" value="UniProtKB-ARBA"/>
</dbReference>
<feature type="binding site" evidence="2">
    <location>
        <position position="368"/>
    </location>
    <ligand>
        <name>Mn(2+)</name>
        <dbReference type="ChEBI" id="CHEBI:29035"/>
        <label>2</label>
    </ligand>
</feature>
<dbReference type="Gene3D" id="3.30.70.360">
    <property type="match status" value="1"/>
</dbReference>
<comment type="caution">
    <text evidence="4">The sequence shown here is derived from an EMBL/GenBank/DDBJ whole genome shotgun (WGS) entry which is preliminary data.</text>
</comment>
<proteinExistence type="predicted"/>
<dbReference type="PANTHER" id="PTHR11014">
    <property type="entry name" value="PEPTIDASE M20 FAMILY MEMBER"/>
    <property type="match status" value="1"/>
</dbReference>
<dbReference type="InterPro" id="IPR036264">
    <property type="entry name" value="Bact_exopeptidase_dim_dom"/>
</dbReference>
<sequence>MSVIEKIKKLAKENAENTIRQRRHLHQNPELSFCEFETAKFIAKELRALGLEPTEGVAGTGLVALIEGNNPANKTIALRADIDALPILEQNDVAYKSNNEGVMHACGHDVHTSSLLGAAKILVELKNEFEGTIKLIFQPAEEKAPGGASLMIADGVLQNPEVNGIIGQHVAPNIPVGKIGFREGMYMASTDEVYMKIIGKGGHGAAPHQAVDPILASSHIIVALQQIISRNRNPSFPSVLTFGKFIAEGATNIIPNEVYIEGTFRCMDESWRAEGLQKMQKMAEGMAEAMGAKCEFWIEKGYPFLQNNPGLTQSLRAYAAEYVGLENIIDLDLWMGGEDFAFYSQKVPACFYRLGTRNEAKGIVSGVHTPTFDIDEEALEIGPGLMAYMALRELEH</sequence>
<dbReference type="NCBIfam" id="TIGR01891">
    <property type="entry name" value="amidohydrolases"/>
    <property type="match status" value="1"/>
</dbReference>
<evidence type="ECO:0000259" key="3">
    <source>
        <dbReference type="Pfam" id="PF07687"/>
    </source>
</evidence>
<dbReference type="InterPro" id="IPR002933">
    <property type="entry name" value="Peptidase_M20"/>
</dbReference>
<reference evidence="4 5" key="1">
    <citation type="submission" date="2018-11" db="EMBL/GenBank/DDBJ databases">
        <title>Novel bacteria species description.</title>
        <authorList>
            <person name="Han J.-H."/>
        </authorList>
    </citation>
    <scope>NUCLEOTIDE SEQUENCE [LARGE SCALE GENOMIC DNA]</scope>
    <source>
        <strain evidence="4 5">KCTC23259</strain>
    </source>
</reference>
<keyword evidence="2" id="KW-0479">Metal-binding</keyword>
<feature type="binding site" evidence="2">
    <location>
        <position position="108"/>
    </location>
    <ligand>
        <name>Mn(2+)</name>
        <dbReference type="ChEBI" id="CHEBI:29035"/>
        <label>2</label>
    </ligand>
</feature>
<feature type="binding site" evidence="2">
    <location>
        <position position="106"/>
    </location>
    <ligand>
        <name>Mn(2+)</name>
        <dbReference type="ChEBI" id="CHEBI:29035"/>
        <label>2</label>
    </ligand>
</feature>
<dbReference type="InterPro" id="IPR011650">
    <property type="entry name" value="Peptidase_M20_dimer"/>
</dbReference>
<dbReference type="Gene3D" id="3.40.630.10">
    <property type="entry name" value="Zn peptidases"/>
    <property type="match status" value="1"/>
</dbReference>
<dbReference type="SUPFAM" id="SSF53187">
    <property type="entry name" value="Zn-dependent exopeptidases"/>
    <property type="match status" value="1"/>
</dbReference>
<evidence type="ECO:0000313" key="5">
    <source>
        <dbReference type="Proteomes" id="UP001204144"/>
    </source>
</evidence>
<dbReference type="GO" id="GO:0046872">
    <property type="term" value="F:metal ion binding"/>
    <property type="evidence" value="ECO:0007669"/>
    <property type="project" value="UniProtKB-KW"/>
</dbReference>
<protein>
    <submittedName>
        <fullName evidence="4">Amidohydrolase</fullName>
    </submittedName>
</protein>
<dbReference type="Proteomes" id="UP001204144">
    <property type="component" value="Unassembled WGS sequence"/>
</dbReference>
<dbReference type="InterPro" id="IPR017439">
    <property type="entry name" value="Amidohydrolase"/>
</dbReference>
<dbReference type="EMBL" id="RJUF01000001">
    <property type="protein sequence ID" value="MCP9761323.1"/>
    <property type="molecule type" value="Genomic_DNA"/>
</dbReference>